<accession>A0A8S4QH21</accession>
<keyword evidence="1" id="KW-1133">Transmembrane helix</keyword>
<comment type="caution">
    <text evidence="2">The sequence shown here is derived from an EMBL/GenBank/DDBJ whole genome shotgun (WGS) entry which is preliminary data.</text>
</comment>
<dbReference type="Proteomes" id="UP000838756">
    <property type="component" value="Unassembled WGS sequence"/>
</dbReference>
<feature type="transmembrane region" description="Helical" evidence="1">
    <location>
        <begin position="121"/>
        <end position="143"/>
    </location>
</feature>
<evidence type="ECO:0000256" key="1">
    <source>
        <dbReference type="SAM" id="Phobius"/>
    </source>
</evidence>
<name>A0A8S4QH21_9NEOP</name>
<protein>
    <submittedName>
        <fullName evidence="2">Jg10821 protein</fullName>
    </submittedName>
</protein>
<keyword evidence="1" id="KW-0812">Transmembrane</keyword>
<keyword evidence="3" id="KW-1185">Reference proteome</keyword>
<keyword evidence="1" id="KW-0472">Membrane</keyword>
<evidence type="ECO:0000313" key="3">
    <source>
        <dbReference type="Proteomes" id="UP000838756"/>
    </source>
</evidence>
<organism evidence="2 3">
    <name type="scientific">Pararge aegeria aegeria</name>
    <dbReference type="NCBI Taxonomy" id="348720"/>
    <lineage>
        <taxon>Eukaryota</taxon>
        <taxon>Metazoa</taxon>
        <taxon>Ecdysozoa</taxon>
        <taxon>Arthropoda</taxon>
        <taxon>Hexapoda</taxon>
        <taxon>Insecta</taxon>
        <taxon>Pterygota</taxon>
        <taxon>Neoptera</taxon>
        <taxon>Endopterygota</taxon>
        <taxon>Lepidoptera</taxon>
        <taxon>Glossata</taxon>
        <taxon>Ditrysia</taxon>
        <taxon>Papilionoidea</taxon>
        <taxon>Nymphalidae</taxon>
        <taxon>Satyrinae</taxon>
        <taxon>Satyrini</taxon>
        <taxon>Parargina</taxon>
        <taxon>Pararge</taxon>
    </lineage>
</organism>
<dbReference type="EMBL" id="CAKXAJ010007664">
    <property type="protein sequence ID" value="CAH2210520.1"/>
    <property type="molecule type" value="Genomic_DNA"/>
</dbReference>
<reference evidence="2" key="1">
    <citation type="submission" date="2022-03" db="EMBL/GenBank/DDBJ databases">
        <authorList>
            <person name="Lindestad O."/>
        </authorList>
    </citation>
    <scope>NUCLEOTIDE SEQUENCE</scope>
</reference>
<dbReference type="AlphaFoldDB" id="A0A8S4QH21"/>
<sequence length="158" mass="17174">MCKELKTPRSLPNVVKHRKSFGQDSMERSSLSSVPTIDVHWTGHRPVLGSSKIHGPGVEKESLGAARNNRLFLAAPSDSFDVVGPPRWVPTNTAFTSAGSPFQHLETPAPIGSPSYLPRSFSLQLCIPMSVTLVLLQIFSFLISSRRDTPNIAPSPAK</sequence>
<evidence type="ECO:0000313" key="2">
    <source>
        <dbReference type="EMBL" id="CAH2210520.1"/>
    </source>
</evidence>
<proteinExistence type="predicted"/>
<gene>
    <name evidence="2" type="primary">jg10821</name>
    <name evidence="2" type="ORF">PAEG_LOCUS2425</name>
</gene>